<keyword evidence="2" id="KW-1185">Reference proteome</keyword>
<sequence>MLIVSTVGFLCIWDTTTGAFRKFAPSEGILRSTTISPDGQQIAAYSFTREAFCYWNVSSGDLELVIQLPRSDLLHVKIRPDCKLFILVTASETSINDLFLLEEANLSKNVHSTPRIEIARLFSDGNCVVSVDRYGKVEVYETLSGTLMYTKDVQEDQFENVIPILGGTQAVATNRSMATEAWLLQPEKYQSLATLSVEYPVANLTFSSCGRLLAGVIRGMEIHVWDRNSWNVIEMIRIRKFPLMIRFHAALPIWY</sequence>
<protein>
    <recommendedName>
        <fullName evidence="3">WD40 repeat-like protein</fullName>
    </recommendedName>
</protein>
<evidence type="ECO:0000313" key="2">
    <source>
        <dbReference type="Proteomes" id="UP000664169"/>
    </source>
</evidence>
<name>A0A8H3EM97_9LECA</name>
<gene>
    <name evidence="1" type="ORF">GOMPHAMPRED_004847</name>
</gene>
<proteinExistence type="predicted"/>
<dbReference type="InterPro" id="IPR015943">
    <property type="entry name" value="WD40/YVTN_repeat-like_dom_sf"/>
</dbReference>
<comment type="caution">
    <text evidence="1">The sequence shown here is derived from an EMBL/GenBank/DDBJ whole genome shotgun (WGS) entry which is preliminary data.</text>
</comment>
<organism evidence="1 2">
    <name type="scientific">Gomphillus americanus</name>
    <dbReference type="NCBI Taxonomy" id="1940652"/>
    <lineage>
        <taxon>Eukaryota</taxon>
        <taxon>Fungi</taxon>
        <taxon>Dikarya</taxon>
        <taxon>Ascomycota</taxon>
        <taxon>Pezizomycotina</taxon>
        <taxon>Lecanoromycetes</taxon>
        <taxon>OSLEUM clade</taxon>
        <taxon>Ostropomycetidae</taxon>
        <taxon>Ostropales</taxon>
        <taxon>Graphidaceae</taxon>
        <taxon>Gomphilloideae</taxon>
        <taxon>Gomphillus</taxon>
    </lineage>
</organism>
<dbReference type="AlphaFoldDB" id="A0A8H3EM97"/>
<dbReference type="Gene3D" id="2.130.10.10">
    <property type="entry name" value="YVTN repeat-like/Quinoprotein amine dehydrogenase"/>
    <property type="match status" value="2"/>
</dbReference>
<dbReference type="SUPFAM" id="SSF69322">
    <property type="entry name" value="Tricorn protease domain 2"/>
    <property type="match status" value="1"/>
</dbReference>
<reference evidence="1" key="1">
    <citation type="submission" date="2021-03" db="EMBL/GenBank/DDBJ databases">
        <authorList>
            <person name="Tagirdzhanova G."/>
        </authorList>
    </citation>
    <scope>NUCLEOTIDE SEQUENCE</scope>
</reference>
<accession>A0A8H3EM97</accession>
<dbReference type="EMBL" id="CAJPDQ010000003">
    <property type="protein sequence ID" value="CAF9906662.1"/>
    <property type="molecule type" value="Genomic_DNA"/>
</dbReference>
<dbReference type="Proteomes" id="UP000664169">
    <property type="component" value="Unassembled WGS sequence"/>
</dbReference>
<evidence type="ECO:0008006" key="3">
    <source>
        <dbReference type="Google" id="ProtNLM"/>
    </source>
</evidence>
<evidence type="ECO:0000313" key="1">
    <source>
        <dbReference type="EMBL" id="CAF9906662.1"/>
    </source>
</evidence>